<evidence type="ECO:0000256" key="19">
    <source>
        <dbReference type="ARBA" id="ARBA00023037"/>
    </source>
</evidence>
<dbReference type="GO" id="GO:0007155">
    <property type="term" value="P:cell adhesion"/>
    <property type="evidence" value="ECO:0007669"/>
    <property type="project" value="UniProtKB-KW"/>
</dbReference>
<dbReference type="PANTHER" id="PTHR11841:SF1">
    <property type="entry name" value="REELIN"/>
    <property type="match status" value="1"/>
</dbReference>
<comment type="function">
    <text evidence="26">Extracellular matrix serine protease secreted by pioneer neurons that plays a role in layering of neurons in the cerebral cortex and cerebellum by coordinating cell positioning during neurodevelopment. Regulates microtubule function in neurons and neuronal migration. Binding to the extracellular domains of lipoprotein receptors VLDLR and LRP8/APOER2 induces tyrosine phosphorylation of DAB1 and modulation of TAU phosphorylation. Affects migration of sympathetic preganglionic neurons in the spinal cord, where it seems to act as a barrier to neuronal migration. Enzymatic activity is important for the modulation of cell adhesion.</text>
</comment>
<evidence type="ECO:0000256" key="9">
    <source>
        <dbReference type="ARBA" id="ARBA00022692"/>
    </source>
</evidence>
<dbReference type="GO" id="GO:0008236">
    <property type="term" value="F:serine-type peptidase activity"/>
    <property type="evidence" value="ECO:0007669"/>
    <property type="project" value="UniProtKB-KW"/>
</dbReference>
<evidence type="ECO:0000256" key="20">
    <source>
        <dbReference type="ARBA" id="ARBA00023136"/>
    </source>
</evidence>
<evidence type="ECO:0000256" key="7">
    <source>
        <dbReference type="ARBA" id="ARBA00022536"/>
    </source>
</evidence>
<evidence type="ECO:0000256" key="17">
    <source>
        <dbReference type="ARBA" id="ARBA00022889"/>
    </source>
</evidence>
<evidence type="ECO:0000256" key="14">
    <source>
        <dbReference type="ARBA" id="ARBA00022825"/>
    </source>
</evidence>
<evidence type="ECO:0000313" key="28">
    <source>
        <dbReference type="Proteomes" id="UP000694388"/>
    </source>
</evidence>
<keyword evidence="13" id="KW-0378">Hydrolase</keyword>
<keyword evidence="7" id="KW-0245">EGF-like domain</keyword>
<accession>A0A8C4QC12</accession>
<comment type="similarity">
    <text evidence="23">Belongs to the reelin family.</text>
</comment>
<dbReference type="Proteomes" id="UP000694388">
    <property type="component" value="Unplaced"/>
</dbReference>
<dbReference type="SUPFAM" id="SSF57196">
    <property type="entry name" value="EGF/Laminin"/>
    <property type="match status" value="1"/>
</dbReference>
<evidence type="ECO:0000256" key="26">
    <source>
        <dbReference type="ARBA" id="ARBA00046064"/>
    </source>
</evidence>
<evidence type="ECO:0000256" key="10">
    <source>
        <dbReference type="ARBA" id="ARBA00022723"/>
    </source>
</evidence>
<keyword evidence="6" id="KW-0272">Extracellular matrix</keyword>
<dbReference type="GO" id="GO:0001764">
    <property type="term" value="P:neuron migration"/>
    <property type="evidence" value="ECO:0007669"/>
    <property type="project" value="InterPro"/>
</dbReference>
<evidence type="ECO:0000256" key="3">
    <source>
        <dbReference type="ARBA" id="ARBA00007449"/>
    </source>
</evidence>
<keyword evidence="5" id="KW-0964">Secreted</keyword>
<dbReference type="FunFam" id="2.10.25.10:FF:000036">
    <property type="entry name" value="Integrin beta"/>
    <property type="match status" value="1"/>
</dbReference>
<reference evidence="27" key="2">
    <citation type="submission" date="2025-09" db="UniProtKB">
        <authorList>
            <consortium name="Ensembl"/>
        </authorList>
    </citation>
    <scope>IDENTIFICATION</scope>
</reference>
<name>A0A8C4QC12_EPTBU</name>
<keyword evidence="22" id="KW-0325">Glycoprotein</keyword>
<organism evidence="27 28">
    <name type="scientific">Eptatretus burgeri</name>
    <name type="common">Inshore hagfish</name>
    <dbReference type="NCBI Taxonomy" id="7764"/>
    <lineage>
        <taxon>Eukaryota</taxon>
        <taxon>Metazoa</taxon>
        <taxon>Chordata</taxon>
        <taxon>Craniata</taxon>
        <taxon>Vertebrata</taxon>
        <taxon>Cyclostomata</taxon>
        <taxon>Myxini</taxon>
        <taxon>Myxiniformes</taxon>
        <taxon>Myxinidae</taxon>
        <taxon>Eptatretinae</taxon>
        <taxon>Eptatretus</taxon>
    </lineage>
</organism>
<comment type="similarity">
    <text evidence="3">Belongs to the integrin beta chain family.</text>
</comment>
<proteinExistence type="inferred from homology"/>
<keyword evidence="20" id="KW-0472">Membrane</keyword>
<reference evidence="27" key="1">
    <citation type="submission" date="2025-08" db="UniProtKB">
        <authorList>
            <consortium name="Ensembl"/>
        </authorList>
    </citation>
    <scope>IDENTIFICATION</scope>
</reference>
<keyword evidence="9" id="KW-0812">Transmembrane</keyword>
<evidence type="ECO:0000256" key="22">
    <source>
        <dbReference type="ARBA" id="ARBA00023180"/>
    </source>
</evidence>
<keyword evidence="18" id="KW-1133">Transmembrane helix</keyword>
<dbReference type="Ensembl" id="ENSEBUT00000013687.1">
    <property type="protein sequence ID" value="ENSEBUP00000013111.1"/>
    <property type="gene ID" value="ENSEBUG00000008278.1"/>
</dbReference>
<evidence type="ECO:0000256" key="11">
    <source>
        <dbReference type="ARBA" id="ARBA00022729"/>
    </source>
</evidence>
<evidence type="ECO:0000256" key="16">
    <source>
        <dbReference type="ARBA" id="ARBA00022837"/>
    </source>
</evidence>
<evidence type="ECO:0000256" key="1">
    <source>
        <dbReference type="ARBA" id="ARBA00004479"/>
    </source>
</evidence>
<keyword evidence="14" id="KW-0720">Serine protease</keyword>
<evidence type="ECO:0000256" key="25">
    <source>
        <dbReference type="ARBA" id="ARBA00044961"/>
    </source>
</evidence>
<keyword evidence="28" id="KW-1185">Reference proteome</keyword>
<evidence type="ECO:0000256" key="6">
    <source>
        <dbReference type="ARBA" id="ARBA00022530"/>
    </source>
</evidence>
<evidence type="ECO:0000256" key="18">
    <source>
        <dbReference type="ARBA" id="ARBA00022989"/>
    </source>
</evidence>
<protein>
    <recommendedName>
        <fullName evidence="24">Reelin</fullName>
    </recommendedName>
</protein>
<dbReference type="GO" id="GO:0070325">
    <property type="term" value="F:lipoprotein particle receptor binding"/>
    <property type="evidence" value="ECO:0007669"/>
    <property type="project" value="InterPro"/>
</dbReference>
<comment type="subunit">
    <text evidence="25">Oligomer of disulfide-linked homodimers.</text>
</comment>
<dbReference type="GO" id="GO:0016020">
    <property type="term" value="C:membrane"/>
    <property type="evidence" value="ECO:0007669"/>
    <property type="project" value="UniProtKB-SubCell"/>
</dbReference>
<evidence type="ECO:0000256" key="15">
    <source>
        <dbReference type="ARBA" id="ARBA00022833"/>
    </source>
</evidence>
<keyword evidence="15" id="KW-0862">Zinc</keyword>
<keyword evidence="8" id="KW-0645">Protease</keyword>
<keyword evidence="10" id="KW-0479">Metal-binding</keyword>
<keyword evidence="16" id="KW-0106">Calcium</keyword>
<evidence type="ECO:0000256" key="5">
    <source>
        <dbReference type="ARBA" id="ARBA00022525"/>
    </source>
</evidence>
<keyword evidence="12" id="KW-0677">Repeat</keyword>
<evidence type="ECO:0000256" key="8">
    <source>
        <dbReference type="ARBA" id="ARBA00022670"/>
    </source>
</evidence>
<dbReference type="Gene3D" id="2.60.120.260">
    <property type="entry name" value="Galactose-binding domain-like"/>
    <property type="match status" value="2"/>
</dbReference>
<keyword evidence="19" id="KW-0401">Integrin</keyword>
<dbReference type="GO" id="GO:0007417">
    <property type="term" value="P:central nervous system development"/>
    <property type="evidence" value="ECO:0007669"/>
    <property type="project" value="InterPro"/>
</dbReference>
<dbReference type="GeneTree" id="ENSGT00580000081623"/>
<evidence type="ECO:0000256" key="21">
    <source>
        <dbReference type="ARBA" id="ARBA00023157"/>
    </source>
</evidence>
<keyword evidence="17" id="KW-0130">Cell adhesion</keyword>
<dbReference type="Pfam" id="PF21471">
    <property type="entry name" value="Reelin_subrepeat-B"/>
    <property type="match status" value="2"/>
</dbReference>
<keyword evidence="4" id="KW-0217">Developmental protein</keyword>
<evidence type="ECO:0000313" key="27">
    <source>
        <dbReference type="Ensembl" id="ENSEBUP00000013111.1"/>
    </source>
</evidence>
<evidence type="ECO:0000256" key="4">
    <source>
        <dbReference type="ARBA" id="ARBA00022473"/>
    </source>
</evidence>
<evidence type="ECO:0000256" key="13">
    <source>
        <dbReference type="ARBA" id="ARBA00022801"/>
    </source>
</evidence>
<sequence>MFGCLGVPHVRDHGVLLDFSINGGVTWMPLAEMFFEHYRKPGFVNILLPATAQVVGVRLRWWQPKHDGAERADWALDNIFVSGSGLPTKATVTFSQPGNLLDQLLSDAPAGNPDIDMMPVLGPWMFWDGCHLEAFCSSPGPVLLCGQQGNHDVMLTSHDVIPNTDWIVQLKIVVACLADEDDPVHLQLSTDYGESWEYVQRQCLSTDPTCSGKTALPSAFFPTESWRRATFIIPPSFAGRPIRVRLLQSPGTTHWAIDDFYMGPACGTLCSDHGDCWNGYCICDATYTGDNCSDSSTTMVQLLYIFIGISFTGCT</sequence>
<dbReference type="GO" id="GO:0007229">
    <property type="term" value="P:integrin-mediated signaling pathway"/>
    <property type="evidence" value="ECO:0007669"/>
    <property type="project" value="UniProtKB-KW"/>
</dbReference>
<comment type="subcellular location">
    <subcellularLocation>
        <location evidence="1">Membrane</location>
        <topology evidence="1">Single-pass type I membrane protein</topology>
    </subcellularLocation>
    <subcellularLocation>
        <location evidence="2">Secreted</location>
        <location evidence="2">Extracellular space</location>
        <location evidence="2">Extracellular matrix</location>
    </subcellularLocation>
</comment>
<dbReference type="InterPro" id="IPR049419">
    <property type="entry name" value="Reelin_subrepeat-B"/>
</dbReference>
<dbReference type="GO" id="GO:0046872">
    <property type="term" value="F:metal ion binding"/>
    <property type="evidence" value="ECO:0007669"/>
    <property type="project" value="UniProtKB-KW"/>
</dbReference>
<keyword evidence="21" id="KW-1015">Disulfide bond</keyword>
<evidence type="ECO:0000256" key="23">
    <source>
        <dbReference type="ARBA" id="ARBA00023773"/>
    </source>
</evidence>
<dbReference type="GO" id="GO:0006508">
    <property type="term" value="P:proteolysis"/>
    <property type="evidence" value="ECO:0007669"/>
    <property type="project" value="UniProtKB-KW"/>
</dbReference>
<dbReference type="AlphaFoldDB" id="A0A8C4QC12"/>
<keyword evidence="11" id="KW-0732">Signal</keyword>
<evidence type="ECO:0000256" key="24">
    <source>
        <dbReference type="ARBA" id="ARBA00023900"/>
    </source>
</evidence>
<evidence type="ECO:0000256" key="12">
    <source>
        <dbReference type="ARBA" id="ARBA00022737"/>
    </source>
</evidence>
<dbReference type="InterPro" id="IPR034968">
    <property type="entry name" value="Reelin"/>
</dbReference>
<dbReference type="PANTHER" id="PTHR11841">
    <property type="entry name" value="REELIN"/>
    <property type="match status" value="1"/>
</dbReference>
<evidence type="ECO:0000256" key="2">
    <source>
        <dbReference type="ARBA" id="ARBA00004498"/>
    </source>
</evidence>